<dbReference type="InterPro" id="IPR010828">
    <property type="entry name" value="Atf2/Sli1-like"/>
</dbReference>
<organism evidence="1 2">
    <name type="scientific">Lachancea mirantina</name>
    <dbReference type="NCBI Taxonomy" id="1230905"/>
    <lineage>
        <taxon>Eukaryota</taxon>
        <taxon>Fungi</taxon>
        <taxon>Dikarya</taxon>
        <taxon>Ascomycota</taxon>
        <taxon>Saccharomycotina</taxon>
        <taxon>Saccharomycetes</taxon>
        <taxon>Saccharomycetales</taxon>
        <taxon>Saccharomycetaceae</taxon>
        <taxon>Lachancea</taxon>
    </lineage>
</organism>
<dbReference type="AlphaFoldDB" id="A0A1G4K7V9"/>
<protein>
    <submittedName>
        <fullName evidence="1">LAMI_0G02806g1_1</fullName>
    </submittedName>
</protein>
<proteinExistence type="predicted"/>
<dbReference type="EMBL" id="LT598469">
    <property type="protein sequence ID" value="SCV00087.1"/>
    <property type="molecule type" value="Genomic_DNA"/>
</dbReference>
<name>A0A1G4K7V9_9SACH</name>
<dbReference type="STRING" id="1230905.A0A1G4K7V9"/>
<reference evidence="1 2" key="1">
    <citation type="submission" date="2016-03" db="EMBL/GenBank/DDBJ databases">
        <authorList>
            <person name="Devillers H."/>
        </authorList>
    </citation>
    <scope>NUCLEOTIDE SEQUENCE [LARGE SCALE GENOMIC DNA]</scope>
    <source>
        <strain evidence="1">CBS 11717</strain>
    </source>
</reference>
<evidence type="ECO:0000313" key="1">
    <source>
        <dbReference type="EMBL" id="SCV00087.1"/>
    </source>
</evidence>
<dbReference type="PANTHER" id="PTHR28037:SF1">
    <property type="entry name" value="ALCOHOL O-ACETYLTRANSFERASE 1-RELATED"/>
    <property type="match status" value="1"/>
</dbReference>
<dbReference type="GO" id="GO:0008080">
    <property type="term" value="F:N-acetyltransferase activity"/>
    <property type="evidence" value="ECO:0007669"/>
    <property type="project" value="TreeGrafter"/>
</dbReference>
<dbReference type="Gene3D" id="3.30.559.10">
    <property type="entry name" value="Chloramphenicol acetyltransferase-like domain"/>
    <property type="match status" value="1"/>
</dbReference>
<accession>A0A1G4K7V9</accession>
<keyword evidence="2" id="KW-1185">Reference proteome</keyword>
<dbReference type="SUPFAM" id="SSF52777">
    <property type="entry name" value="CoA-dependent acyltransferases"/>
    <property type="match status" value="2"/>
</dbReference>
<dbReference type="OrthoDB" id="2150604at2759"/>
<dbReference type="Proteomes" id="UP000191024">
    <property type="component" value="Chromosome G"/>
</dbReference>
<dbReference type="InterPro" id="IPR023213">
    <property type="entry name" value="CAT-like_dom_sf"/>
</dbReference>
<gene>
    <name evidence="1" type="ORF">LAMI_0G02806G</name>
</gene>
<evidence type="ECO:0000313" key="2">
    <source>
        <dbReference type="Proteomes" id="UP000191024"/>
    </source>
</evidence>
<dbReference type="InterPro" id="IPR052058">
    <property type="entry name" value="Alcohol_O-acetyltransferase"/>
</dbReference>
<dbReference type="PANTHER" id="PTHR28037">
    <property type="entry name" value="ALCOHOL O-ACETYLTRANSFERASE 1-RELATED"/>
    <property type="match status" value="1"/>
</dbReference>
<dbReference type="Pfam" id="PF07247">
    <property type="entry name" value="AATase"/>
    <property type="match status" value="1"/>
</dbReference>
<dbReference type="Gene3D" id="3.30.559.30">
    <property type="entry name" value="Nonribosomal peptide synthetase, condensation domain"/>
    <property type="match status" value="1"/>
</dbReference>
<sequence>MPELSGFEKYFYFRSKLDIHSCFFIGIQLNEIPASRTLSFALRQAIAKFPELHSNVTVDKKPAIVSIRGPLQFEDVVVETEYQTVGQEETNEIFDKVSFEYGVDRPLWKILVVRHSNQLLLCMDHVLFDGISGVNIWTEILNELNSSNIQPGATERIVFNGESAAPSVRSHPYAQFAMPLVWKLKYWFVLALSYSDSFYHALHGTSAGQIQFPKYKMQGGLLSETQKIRNDNCRFKVSLTPVELQAVQQKCRDENVSLTCCLAAMLSAALNHVDVSSRQGTTVKVDIPINTRPLLAETLNLDPSDIKVGNFVKPAELKFELNQGTVDRWATARTFAAQLKKERRNLDPLYAVKLMDALDVAKYIETQKKTEYPAGTFEITNVGLQSFGTSPEDKFQVIDALFDEPQGLSDVFTLATVSTPTGGLNCSLSYPQVLSNDLRPAFEAFYNELKGLI</sequence>